<keyword evidence="3" id="KW-1185">Reference proteome</keyword>
<proteinExistence type="predicted"/>
<dbReference type="AlphaFoldDB" id="A0A8T2B120"/>
<accession>A0A8T2B120</accession>
<dbReference type="EMBL" id="JAEFBK010000006">
    <property type="protein sequence ID" value="KAG7593401.1"/>
    <property type="molecule type" value="Genomic_DNA"/>
</dbReference>
<evidence type="ECO:0000313" key="1">
    <source>
        <dbReference type="EMBL" id="KAG7579035.1"/>
    </source>
</evidence>
<protein>
    <submittedName>
        <fullName evidence="1">Uncharacterized protein</fullName>
    </submittedName>
</protein>
<sequence>MAASPSFLHEKALSKQTLDDLDGAFCNILERTPRHCSSILPKTCHVIYSLRLSGLLRCVMESAIHLPLPFVTAAMRRVICY</sequence>
<feature type="non-terminal residue" evidence="1">
    <location>
        <position position="81"/>
    </location>
</feature>
<comment type="caution">
    <text evidence="1">The sequence shown here is derived from an EMBL/GenBank/DDBJ whole genome shotgun (WGS) entry which is preliminary data.</text>
</comment>
<organism evidence="1 3">
    <name type="scientific">Arabidopsis thaliana x Arabidopsis arenosa</name>
    <dbReference type="NCBI Taxonomy" id="1240361"/>
    <lineage>
        <taxon>Eukaryota</taxon>
        <taxon>Viridiplantae</taxon>
        <taxon>Streptophyta</taxon>
        <taxon>Embryophyta</taxon>
        <taxon>Tracheophyta</taxon>
        <taxon>Spermatophyta</taxon>
        <taxon>Magnoliopsida</taxon>
        <taxon>eudicotyledons</taxon>
        <taxon>Gunneridae</taxon>
        <taxon>Pentapetalae</taxon>
        <taxon>rosids</taxon>
        <taxon>malvids</taxon>
        <taxon>Brassicales</taxon>
        <taxon>Brassicaceae</taxon>
        <taxon>Camelineae</taxon>
        <taxon>Arabidopsis</taxon>
    </lineage>
</organism>
<reference evidence="1 3" key="1">
    <citation type="submission" date="2020-12" db="EMBL/GenBank/DDBJ databases">
        <title>Concerted genomic and epigenomic changes stabilize Arabidopsis allopolyploids.</title>
        <authorList>
            <person name="Chen Z."/>
        </authorList>
    </citation>
    <scope>NUCLEOTIDE SEQUENCE [LARGE SCALE GENOMIC DNA]</scope>
    <source>
        <strain evidence="1">Allo738</strain>
        <tissue evidence="1">Leaf</tissue>
    </source>
</reference>
<evidence type="ECO:0000313" key="2">
    <source>
        <dbReference type="EMBL" id="KAG7593401.1"/>
    </source>
</evidence>
<dbReference type="Proteomes" id="UP000694240">
    <property type="component" value="Chromosome 8"/>
</dbReference>
<dbReference type="EMBL" id="JAEFBK010000008">
    <property type="protein sequence ID" value="KAG7579035.1"/>
    <property type="molecule type" value="Genomic_DNA"/>
</dbReference>
<dbReference type="Proteomes" id="UP000694240">
    <property type="component" value="Chromosome 6"/>
</dbReference>
<evidence type="ECO:0000313" key="3">
    <source>
        <dbReference type="Proteomes" id="UP000694240"/>
    </source>
</evidence>
<name>A0A8T2B120_9BRAS</name>
<gene>
    <name evidence="2" type="ORF">ISN45_Aa01g022050</name>
    <name evidence="1" type="ORF">ISN45_Aa03g032050</name>
</gene>